<organism evidence="2 3">
    <name type="scientific">Arthrobacter ginkgonis</name>
    <dbReference type="NCBI Taxonomy" id="1630594"/>
    <lineage>
        <taxon>Bacteria</taxon>
        <taxon>Bacillati</taxon>
        <taxon>Actinomycetota</taxon>
        <taxon>Actinomycetes</taxon>
        <taxon>Micrococcales</taxon>
        <taxon>Micrococcaceae</taxon>
        <taxon>Arthrobacter</taxon>
    </lineage>
</organism>
<protein>
    <submittedName>
        <fullName evidence="2">Uncharacterized protein</fullName>
    </submittedName>
</protein>
<sequence length="77" mass="8070">MGKPGSIGPASKRYNWISRAALIVSVFIGGLIAELLGLSPWITMGGLALVSLLVTLPLGVAAGRERQGQNVQSKPRE</sequence>
<reference evidence="3" key="1">
    <citation type="journal article" date="2019" name="Int. J. Syst. Evol. Microbiol.">
        <title>The Global Catalogue of Microorganisms (GCM) 10K type strain sequencing project: providing services to taxonomists for standard genome sequencing and annotation.</title>
        <authorList>
            <consortium name="The Broad Institute Genomics Platform"/>
            <consortium name="The Broad Institute Genome Sequencing Center for Infectious Disease"/>
            <person name="Wu L."/>
            <person name="Ma J."/>
        </authorList>
    </citation>
    <scope>NUCLEOTIDE SEQUENCE [LARGE SCALE GENOMIC DNA]</scope>
    <source>
        <strain evidence="3">JCM 30742</strain>
    </source>
</reference>
<evidence type="ECO:0000313" key="2">
    <source>
        <dbReference type="EMBL" id="GAA3665350.1"/>
    </source>
</evidence>
<evidence type="ECO:0000313" key="3">
    <source>
        <dbReference type="Proteomes" id="UP001500752"/>
    </source>
</evidence>
<feature type="transmembrane region" description="Helical" evidence="1">
    <location>
        <begin position="44"/>
        <end position="63"/>
    </location>
</feature>
<dbReference type="Proteomes" id="UP001500752">
    <property type="component" value="Unassembled WGS sequence"/>
</dbReference>
<keyword evidence="1" id="KW-1133">Transmembrane helix</keyword>
<keyword evidence="1" id="KW-0812">Transmembrane</keyword>
<feature type="transmembrane region" description="Helical" evidence="1">
    <location>
        <begin position="20"/>
        <end position="38"/>
    </location>
</feature>
<comment type="caution">
    <text evidence="2">The sequence shown here is derived from an EMBL/GenBank/DDBJ whole genome shotgun (WGS) entry which is preliminary data.</text>
</comment>
<name>A0ABP7BMR4_9MICC</name>
<gene>
    <name evidence="2" type="ORF">GCM10023081_00260</name>
</gene>
<accession>A0ABP7BMR4</accession>
<dbReference type="EMBL" id="BAABEO010000001">
    <property type="protein sequence ID" value="GAA3665350.1"/>
    <property type="molecule type" value="Genomic_DNA"/>
</dbReference>
<keyword evidence="1" id="KW-0472">Membrane</keyword>
<keyword evidence="3" id="KW-1185">Reference proteome</keyword>
<proteinExistence type="predicted"/>
<evidence type="ECO:0000256" key="1">
    <source>
        <dbReference type="SAM" id="Phobius"/>
    </source>
</evidence>